<evidence type="ECO:0000313" key="1">
    <source>
        <dbReference type="EMBL" id="KAK3028655.1"/>
    </source>
</evidence>
<reference evidence="1" key="1">
    <citation type="submission" date="2022-12" db="EMBL/GenBank/DDBJ databases">
        <title>Draft genome assemblies for two species of Escallonia (Escalloniales).</title>
        <authorList>
            <person name="Chanderbali A."/>
            <person name="Dervinis C."/>
            <person name="Anghel I."/>
            <person name="Soltis D."/>
            <person name="Soltis P."/>
            <person name="Zapata F."/>
        </authorList>
    </citation>
    <scope>NUCLEOTIDE SEQUENCE</scope>
    <source>
        <strain evidence="1">UCBG64.0493</strain>
        <tissue evidence="1">Leaf</tissue>
    </source>
</reference>
<dbReference type="EMBL" id="JAVXUP010000409">
    <property type="protein sequence ID" value="KAK3028655.1"/>
    <property type="molecule type" value="Genomic_DNA"/>
</dbReference>
<organism evidence="1 2">
    <name type="scientific">Escallonia herrerae</name>
    <dbReference type="NCBI Taxonomy" id="1293975"/>
    <lineage>
        <taxon>Eukaryota</taxon>
        <taxon>Viridiplantae</taxon>
        <taxon>Streptophyta</taxon>
        <taxon>Embryophyta</taxon>
        <taxon>Tracheophyta</taxon>
        <taxon>Spermatophyta</taxon>
        <taxon>Magnoliopsida</taxon>
        <taxon>eudicotyledons</taxon>
        <taxon>Gunneridae</taxon>
        <taxon>Pentapetalae</taxon>
        <taxon>asterids</taxon>
        <taxon>campanulids</taxon>
        <taxon>Escalloniales</taxon>
        <taxon>Escalloniaceae</taxon>
        <taxon>Escallonia</taxon>
    </lineage>
</organism>
<proteinExistence type="predicted"/>
<protein>
    <submittedName>
        <fullName evidence="1">Uncharacterized protein</fullName>
    </submittedName>
</protein>
<evidence type="ECO:0000313" key="2">
    <source>
        <dbReference type="Proteomes" id="UP001188597"/>
    </source>
</evidence>
<gene>
    <name evidence="1" type="ORF">RJ639_037835</name>
</gene>
<dbReference type="Proteomes" id="UP001188597">
    <property type="component" value="Unassembled WGS sequence"/>
</dbReference>
<accession>A0AA88WX78</accession>
<dbReference type="AlphaFoldDB" id="A0AA88WX78"/>
<keyword evidence="2" id="KW-1185">Reference proteome</keyword>
<comment type="caution">
    <text evidence="1">The sequence shown here is derived from an EMBL/GenBank/DDBJ whole genome shotgun (WGS) entry which is preliminary data.</text>
</comment>
<sequence>METRVDKPNPAFKFHTTTSTARHFRHRRFLTVDLTVYELQVPVKQHHDQLPGVASGRFNFWLLRPRQEVGYRTGASPWGVAVLVVVLLAQRPQQPTTVATNASVPAILESANIY</sequence>
<name>A0AA88WX78_9ASTE</name>